<evidence type="ECO:0000256" key="4">
    <source>
        <dbReference type="ARBA" id="ARBA00010617"/>
    </source>
</evidence>
<name>A0A9E7YE36_9NEOP</name>
<dbReference type="PRINTS" id="PR00385">
    <property type="entry name" value="P450"/>
</dbReference>
<evidence type="ECO:0000256" key="13">
    <source>
        <dbReference type="PIRSR" id="PIRSR602401-1"/>
    </source>
</evidence>
<dbReference type="PANTHER" id="PTHR24292:SF45">
    <property type="entry name" value="CYTOCHROME P450 6G1-RELATED"/>
    <property type="match status" value="1"/>
</dbReference>
<dbReference type="GO" id="GO:0016705">
    <property type="term" value="F:oxidoreductase activity, acting on paired donors, with incorporation or reduction of molecular oxygen"/>
    <property type="evidence" value="ECO:0007669"/>
    <property type="project" value="InterPro"/>
</dbReference>
<evidence type="ECO:0000256" key="14">
    <source>
        <dbReference type="RuleBase" id="RU000461"/>
    </source>
</evidence>
<accession>A0A9E7YE36</accession>
<dbReference type="InterPro" id="IPR001128">
    <property type="entry name" value="Cyt_P450"/>
</dbReference>
<sequence>MAIITSNWNTDLLTLLAVVLTIIYFYFKSTFNYWKKRGVPYSEPNWIFGNFYDAITFKKNITSYFCEQYHKTDEKAYGLYIFQRPYLLLRDPELIKHVLVKDFSNFIPRTSADVKGDEIGRHNMFSMKSVSGWRYIRSKLSPFFTSGKMKNMFGLLDQIGDQLTQQVKSHVKESLDAKEIARLYTTDVIVSTAYGIEVNSFSDKESVFSKVGKMMITFDLRRSLEFLCIFFCPIMVKIFNFKLFSKVGSDFLRNVVMNAMAEREANNIKRPDLIEALITLKNKGTLEDSNKTGDIVANGNNVKNDLPPFKLEGDILVAQAAVFFTAGFETTSSAISFTLYSLSYNPEIQIKLRKEIQAVIARNGGNFTYDCLKDMKYLDACVKETLRLYPTLGFLDREAIDTYTFPGTNITIDKGTAVVISLEALHRDPQYFENPLVYDPERFMEDKNIVPYTYMPFGEGPRNCIGARFGMMSTKVGLVHILKDFEVLTHKTAPPLEIDNKGFLLTAKNGINLKFVPGTVYTE</sequence>
<evidence type="ECO:0000256" key="12">
    <source>
        <dbReference type="ARBA" id="ARBA00023136"/>
    </source>
</evidence>
<dbReference type="InterPro" id="IPR017972">
    <property type="entry name" value="Cyt_P450_CS"/>
</dbReference>
<dbReference type="InterPro" id="IPR002401">
    <property type="entry name" value="Cyt_P450_E_grp-I"/>
</dbReference>
<dbReference type="FunFam" id="1.10.630.10:FF:000042">
    <property type="entry name" value="Cytochrome P450"/>
    <property type="match status" value="1"/>
</dbReference>
<keyword evidence="6 13" id="KW-0479">Metal-binding</keyword>
<keyword evidence="8" id="KW-0492">Microsome</keyword>
<keyword evidence="9 14" id="KW-0560">Oxidoreductase</keyword>
<keyword evidence="15" id="KW-1133">Transmembrane helix</keyword>
<evidence type="ECO:0000256" key="10">
    <source>
        <dbReference type="ARBA" id="ARBA00023004"/>
    </source>
</evidence>
<dbReference type="GO" id="GO:0004497">
    <property type="term" value="F:monooxygenase activity"/>
    <property type="evidence" value="ECO:0007669"/>
    <property type="project" value="UniProtKB-KW"/>
</dbReference>
<keyword evidence="11 14" id="KW-0503">Monooxygenase</keyword>
<evidence type="ECO:0000256" key="7">
    <source>
        <dbReference type="ARBA" id="ARBA00022824"/>
    </source>
</evidence>
<evidence type="ECO:0000313" key="16">
    <source>
        <dbReference type="EMBL" id="UZE89965.1"/>
    </source>
</evidence>
<reference evidence="16" key="2">
    <citation type="submission" date="2022-05" db="EMBL/GenBank/DDBJ databases">
        <authorList>
            <person name="Pathak J."/>
            <person name="Thiruvengadam V."/>
            <person name="Gracy G.R."/>
        </authorList>
    </citation>
    <scope>NUCLEOTIDE SEQUENCE</scope>
</reference>
<dbReference type="PROSITE" id="PS00086">
    <property type="entry name" value="CYTOCHROME_P450"/>
    <property type="match status" value="1"/>
</dbReference>
<dbReference type="Pfam" id="PF00067">
    <property type="entry name" value="p450"/>
    <property type="match status" value="1"/>
</dbReference>
<evidence type="ECO:0000256" key="9">
    <source>
        <dbReference type="ARBA" id="ARBA00023002"/>
    </source>
</evidence>
<keyword evidence="7" id="KW-0256">Endoplasmic reticulum</keyword>
<dbReference type="GO" id="GO:0020037">
    <property type="term" value="F:heme binding"/>
    <property type="evidence" value="ECO:0007669"/>
    <property type="project" value="InterPro"/>
</dbReference>
<dbReference type="PRINTS" id="PR00463">
    <property type="entry name" value="EP450I"/>
</dbReference>
<evidence type="ECO:0000256" key="11">
    <source>
        <dbReference type="ARBA" id="ARBA00023033"/>
    </source>
</evidence>
<dbReference type="InterPro" id="IPR050476">
    <property type="entry name" value="Insect_CytP450_Detox"/>
</dbReference>
<protein>
    <submittedName>
        <fullName evidence="16">Cytochrome P450 CYP6YH1</fullName>
    </submittedName>
</protein>
<dbReference type="Gene3D" id="1.10.630.10">
    <property type="entry name" value="Cytochrome P450"/>
    <property type="match status" value="1"/>
</dbReference>
<keyword evidence="10 13" id="KW-0408">Iron</keyword>
<comment type="subcellular location">
    <subcellularLocation>
        <location evidence="3">Endoplasmic reticulum membrane</location>
        <topology evidence="3">Peripheral membrane protein</topology>
    </subcellularLocation>
    <subcellularLocation>
        <location evidence="2">Microsome membrane</location>
        <topology evidence="2">Peripheral membrane protein</topology>
    </subcellularLocation>
</comment>
<keyword evidence="15" id="KW-0812">Transmembrane</keyword>
<dbReference type="CDD" id="cd11056">
    <property type="entry name" value="CYP6-like"/>
    <property type="match status" value="1"/>
</dbReference>
<feature type="transmembrane region" description="Helical" evidence="15">
    <location>
        <begin position="12"/>
        <end position="27"/>
    </location>
</feature>
<evidence type="ECO:0000256" key="2">
    <source>
        <dbReference type="ARBA" id="ARBA00004174"/>
    </source>
</evidence>
<proteinExistence type="evidence at transcript level"/>
<dbReference type="GO" id="GO:0005789">
    <property type="term" value="C:endoplasmic reticulum membrane"/>
    <property type="evidence" value="ECO:0007669"/>
    <property type="project" value="UniProtKB-SubCell"/>
</dbReference>
<dbReference type="GO" id="GO:0005506">
    <property type="term" value="F:iron ion binding"/>
    <property type="evidence" value="ECO:0007669"/>
    <property type="project" value="InterPro"/>
</dbReference>
<comment type="similarity">
    <text evidence="4 14">Belongs to the cytochrome P450 family.</text>
</comment>
<dbReference type="AlphaFoldDB" id="A0A9E7YE36"/>
<evidence type="ECO:0000256" key="1">
    <source>
        <dbReference type="ARBA" id="ARBA00001971"/>
    </source>
</evidence>
<evidence type="ECO:0000256" key="3">
    <source>
        <dbReference type="ARBA" id="ARBA00004406"/>
    </source>
</evidence>
<keyword evidence="12 15" id="KW-0472">Membrane</keyword>
<reference evidence="16" key="1">
    <citation type="journal article" date="2022" name="Insects">
        <title>Comparative Transcriptome Analysis to Reveal Differentially Expressed cytochrome P450 in Response to Imidacloprid in the Aphid Lion, Chrysoperla zastrowi sillemi (Esben-Petersen).</title>
        <authorList>
            <person name="Pathak J."/>
            <person name="Ramasamy G.G."/>
            <person name="Agrawal A."/>
            <person name="Srivastava S."/>
            <person name="Basavaarya B.R."/>
            <person name="Muthugounder M."/>
            <person name="Muniyappa V.K."/>
            <person name="Maria P."/>
            <person name="Rai A."/>
            <person name="Venkatesan T."/>
        </authorList>
    </citation>
    <scope>NUCLEOTIDE SEQUENCE</scope>
</reference>
<evidence type="ECO:0000256" key="5">
    <source>
        <dbReference type="ARBA" id="ARBA00022617"/>
    </source>
</evidence>
<dbReference type="InterPro" id="IPR036396">
    <property type="entry name" value="Cyt_P450_sf"/>
</dbReference>
<comment type="cofactor">
    <cofactor evidence="1 13">
        <name>heme</name>
        <dbReference type="ChEBI" id="CHEBI:30413"/>
    </cofactor>
</comment>
<dbReference type="SUPFAM" id="SSF48264">
    <property type="entry name" value="Cytochrome P450"/>
    <property type="match status" value="1"/>
</dbReference>
<keyword evidence="5 13" id="KW-0349">Heme</keyword>
<feature type="binding site" description="axial binding residue" evidence="13">
    <location>
        <position position="464"/>
    </location>
    <ligand>
        <name>heme</name>
        <dbReference type="ChEBI" id="CHEBI:30413"/>
    </ligand>
    <ligandPart>
        <name>Fe</name>
        <dbReference type="ChEBI" id="CHEBI:18248"/>
    </ligandPart>
</feature>
<dbReference type="PANTHER" id="PTHR24292">
    <property type="entry name" value="CYTOCHROME P450"/>
    <property type="match status" value="1"/>
</dbReference>
<organism evidence="16">
    <name type="scientific">Chrysoperla zastrowi sillemi</name>
    <dbReference type="NCBI Taxonomy" id="482137"/>
    <lineage>
        <taxon>Eukaryota</taxon>
        <taxon>Metazoa</taxon>
        <taxon>Ecdysozoa</taxon>
        <taxon>Arthropoda</taxon>
        <taxon>Hexapoda</taxon>
        <taxon>Insecta</taxon>
        <taxon>Pterygota</taxon>
        <taxon>Neoptera</taxon>
        <taxon>Endopterygota</taxon>
        <taxon>Neuroptera</taxon>
        <taxon>Hemerobiiformia</taxon>
        <taxon>Chrysopidae</taxon>
        <taxon>Chrysopinae</taxon>
        <taxon>Chrysoperla</taxon>
    </lineage>
</organism>
<evidence type="ECO:0000256" key="15">
    <source>
        <dbReference type="SAM" id="Phobius"/>
    </source>
</evidence>
<evidence type="ECO:0000256" key="6">
    <source>
        <dbReference type="ARBA" id="ARBA00022723"/>
    </source>
</evidence>
<dbReference type="EMBL" id="ON646449">
    <property type="protein sequence ID" value="UZE89965.1"/>
    <property type="molecule type" value="mRNA"/>
</dbReference>
<evidence type="ECO:0000256" key="8">
    <source>
        <dbReference type="ARBA" id="ARBA00022848"/>
    </source>
</evidence>